<keyword evidence="2" id="KW-1185">Reference proteome</keyword>
<dbReference type="Proteomes" id="UP000824469">
    <property type="component" value="Unassembled WGS sequence"/>
</dbReference>
<feature type="non-terminal residue" evidence="1">
    <location>
        <position position="80"/>
    </location>
</feature>
<name>A0AA38CN82_TAXCH</name>
<gene>
    <name evidence="1" type="ORF">KI387_031201</name>
</gene>
<feature type="non-terminal residue" evidence="1">
    <location>
        <position position="1"/>
    </location>
</feature>
<comment type="caution">
    <text evidence="1">The sequence shown here is derived from an EMBL/GenBank/DDBJ whole genome shotgun (WGS) entry which is preliminary data.</text>
</comment>
<proteinExistence type="predicted"/>
<dbReference type="InterPro" id="IPR050710">
    <property type="entry name" value="Band7/mec-2_domain"/>
</dbReference>
<dbReference type="EMBL" id="JAHRHJ020000010">
    <property type="protein sequence ID" value="KAH9299519.1"/>
    <property type="molecule type" value="Genomic_DNA"/>
</dbReference>
<protein>
    <submittedName>
        <fullName evidence="1">Uncharacterized protein</fullName>
    </submittedName>
</protein>
<evidence type="ECO:0000313" key="1">
    <source>
        <dbReference type="EMBL" id="KAH9299519.1"/>
    </source>
</evidence>
<dbReference type="PANTHER" id="PTHR43327:SF11">
    <property type="entry name" value="HYPERSENSITIVE-INDUCED RESPONSE PROTEIN 4"/>
    <property type="match status" value="1"/>
</dbReference>
<dbReference type="PANTHER" id="PTHR43327">
    <property type="entry name" value="STOMATIN-LIKE PROTEIN 2, MITOCHONDRIAL"/>
    <property type="match status" value="1"/>
</dbReference>
<accession>A0AA38CN82</accession>
<reference evidence="1 2" key="1">
    <citation type="journal article" date="2021" name="Nat. Plants">
        <title>The Taxus genome provides insights into paclitaxel biosynthesis.</title>
        <authorList>
            <person name="Xiong X."/>
            <person name="Gou J."/>
            <person name="Liao Q."/>
            <person name="Li Y."/>
            <person name="Zhou Q."/>
            <person name="Bi G."/>
            <person name="Li C."/>
            <person name="Du R."/>
            <person name="Wang X."/>
            <person name="Sun T."/>
            <person name="Guo L."/>
            <person name="Liang H."/>
            <person name="Lu P."/>
            <person name="Wu Y."/>
            <person name="Zhang Z."/>
            <person name="Ro D.K."/>
            <person name="Shang Y."/>
            <person name="Huang S."/>
            <person name="Yan J."/>
        </authorList>
    </citation>
    <scope>NUCLEOTIDE SEQUENCE [LARGE SCALE GENOMIC DNA]</scope>
    <source>
        <strain evidence="1">Ta-2019</strain>
    </source>
</reference>
<sequence>QFRVAKENVDDAFYELQNTLEKIQAYVFNVVRANVPKMAMDELFEEKGDVSKVVLDEIEKILICERKRMRLMQPNGYNLQ</sequence>
<evidence type="ECO:0000313" key="2">
    <source>
        <dbReference type="Proteomes" id="UP000824469"/>
    </source>
</evidence>
<dbReference type="AlphaFoldDB" id="A0AA38CN82"/>
<dbReference type="InterPro" id="IPR036013">
    <property type="entry name" value="Band_7/SPFH_dom_sf"/>
</dbReference>
<organism evidence="1 2">
    <name type="scientific">Taxus chinensis</name>
    <name type="common">Chinese yew</name>
    <name type="synonym">Taxus wallichiana var. chinensis</name>
    <dbReference type="NCBI Taxonomy" id="29808"/>
    <lineage>
        <taxon>Eukaryota</taxon>
        <taxon>Viridiplantae</taxon>
        <taxon>Streptophyta</taxon>
        <taxon>Embryophyta</taxon>
        <taxon>Tracheophyta</taxon>
        <taxon>Spermatophyta</taxon>
        <taxon>Pinopsida</taxon>
        <taxon>Pinidae</taxon>
        <taxon>Conifers II</taxon>
        <taxon>Cupressales</taxon>
        <taxon>Taxaceae</taxon>
        <taxon>Taxus</taxon>
    </lineage>
</organism>
<dbReference type="SUPFAM" id="SSF117892">
    <property type="entry name" value="Band 7/SPFH domain"/>
    <property type="match status" value="1"/>
</dbReference>